<accession>A0ABV0VVE9</accession>
<dbReference type="InterPro" id="IPR050964">
    <property type="entry name" value="Striated_Muscle_Regulatory"/>
</dbReference>
<comment type="caution">
    <text evidence="3">The sequence shown here is derived from an EMBL/GenBank/DDBJ whole genome shotgun (WGS) entry which is preliminary data.</text>
</comment>
<reference evidence="3 4" key="1">
    <citation type="submission" date="2021-06" db="EMBL/GenBank/DDBJ databases">
        <authorList>
            <person name="Palmer J.M."/>
        </authorList>
    </citation>
    <scope>NUCLEOTIDE SEQUENCE [LARGE SCALE GENOMIC DNA]</scope>
    <source>
        <strain evidence="3 4">XR_2019</strain>
        <tissue evidence="3">Muscle</tissue>
    </source>
</reference>
<dbReference type="Gene3D" id="2.60.40.10">
    <property type="entry name" value="Immunoglobulins"/>
    <property type="match status" value="3"/>
</dbReference>
<name>A0ABV0VVE9_9TELE</name>
<dbReference type="CDD" id="cd00063">
    <property type="entry name" value="FN3"/>
    <property type="match status" value="3"/>
</dbReference>
<dbReference type="InterPro" id="IPR013783">
    <property type="entry name" value="Ig-like_fold"/>
</dbReference>
<protein>
    <recommendedName>
        <fullName evidence="2">Fibronectin type-III domain-containing protein</fullName>
    </recommendedName>
</protein>
<feature type="domain" description="Fibronectin type-III" evidence="2">
    <location>
        <begin position="108"/>
        <end position="206"/>
    </location>
</feature>
<gene>
    <name evidence="3" type="ORF">XENORESO_010377</name>
</gene>
<keyword evidence="4" id="KW-1185">Reference proteome</keyword>
<evidence type="ECO:0000313" key="4">
    <source>
        <dbReference type="Proteomes" id="UP001444071"/>
    </source>
</evidence>
<dbReference type="PROSITE" id="PS50853">
    <property type="entry name" value="FN3"/>
    <property type="match status" value="3"/>
</dbReference>
<feature type="domain" description="Fibronectin type-III" evidence="2">
    <location>
        <begin position="12"/>
        <end position="105"/>
    </location>
</feature>
<evidence type="ECO:0000313" key="3">
    <source>
        <dbReference type="EMBL" id="MEQ2260242.1"/>
    </source>
</evidence>
<dbReference type="SUPFAM" id="SSF49265">
    <property type="entry name" value="Fibronectin type III"/>
    <property type="match status" value="2"/>
</dbReference>
<organism evidence="3 4">
    <name type="scientific">Xenotaenia resolanae</name>
    <dbReference type="NCBI Taxonomy" id="208358"/>
    <lineage>
        <taxon>Eukaryota</taxon>
        <taxon>Metazoa</taxon>
        <taxon>Chordata</taxon>
        <taxon>Craniata</taxon>
        <taxon>Vertebrata</taxon>
        <taxon>Euteleostomi</taxon>
        <taxon>Actinopterygii</taxon>
        <taxon>Neopterygii</taxon>
        <taxon>Teleostei</taxon>
        <taxon>Neoteleostei</taxon>
        <taxon>Acanthomorphata</taxon>
        <taxon>Ovalentaria</taxon>
        <taxon>Atherinomorphae</taxon>
        <taxon>Cyprinodontiformes</taxon>
        <taxon>Goodeidae</taxon>
        <taxon>Xenotaenia</taxon>
    </lineage>
</organism>
<sequence>MVCNFLTGVPSAPGKVVATRNTKSSVFVQWETPKHLKSLMGYYIDGRVVGAKEWFPCNHKPFRHNRFVVHGLIPGESYVFRVQAVNIFGLSEESQESSPIAVEPALATPSTPYGITMLSCDGSSMTLAWKSPKHCGGSKVNAYYIDKRDADTLVWKEVNLAAVTERICTVDNLTEGIFYEFRIQAGNLAGVGLPSAPSAPMKCDAWTMEQPGPAYDLSFSEVRGDSLVILWKAPIYTGANAVTGYFVDMAEKGSSEFVTLNGEPVSHHYLQVTGLQEGNSYVFRVRAVNSNGVGKPSELSEPVCAKALPGTTEIVAGVDEENGDVFLSFEACEICETSKFVWSKNYKPIGDCPRATVSAKGRT</sequence>
<evidence type="ECO:0000259" key="2">
    <source>
        <dbReference type="PROSITE" id="PS50853"/>
    </source>
</evidence>
<feature type="domain" description="Fibronectin type-III" evidence="2">
    <location>
        <begin position="213"/>
        <end position="310"/>
    </location>
</feature>
<dbReference type="SMART" id="SM00060">
    <property type="entry name" value="FN3"/>
    <property type="match status" value="3"/>
</dbReference>
<dbReference type="InterPro" id="IPR036116">
    <property type="entry name" value="FN3_sf"/>
</dbReference>
<keyword evidence="1" id="KW-0677">Repeat</keyword>
<dbReference type="PANTHER" id="PTHR13817:SF22">
    <property type="entry name" value="MYOMESIN-2"/>
    <property type="match status" value="1"/>
</dbReference>
<dbReference type="Pfam" id="PF00041">
    <property type="entry name" value="fn3"/>
    <property type="match status" value="3"/>
</dbReference>
<dbReference type="InterPro" id="IPR003961">
    <property type="entry name" value="FN3_dom"/>
</dbReference>
<dbReference type="EMBL" id="JAHRIM010010333">
    <property type="protein sequence ID" value="MEQ2260242.1"/>
    <property type="molecule type" value="Genomic_DNA"/>
</dbReference>
<dbReference type="PANTHER" id="PTHR13817">
    <property type="entry name" value="TITIN"/>
    <property type="match status" value="1"/>
</dbReference>
<evidence type="ECO:0000256" key="1">
    <source>
        <dbReference type="ARBA" id="ARBA00022737"/>
    </source>
</evidence>
<proteinExistence type="predicted"/>
<dbReference type="Proteomes" id="UP001444071">
    <property type="component" value="Unassembled WGS sequence"/>
</dbReference>
<feature type="non-terminal residue" evidence="3">
    <location>
        <position position="363"/>
    </location>
</feature>
<dbReference type="PRINTS" id="PR00014">
    <property type="entry name" value="FNTYPEIII"/>
</dbReference>